<organism evidence="1 2">
    <name type="scientific">Gossypium stocksii</name>
    <dbReference type="NCBI Taxonomy" id="47602"/>
    <lineage>
        <taxon>Eukaryota</taxon>
        <taxon>Viridiplantae</taxon>
        <taxon>Streptophyta</taxon>
        <taxon>Embryophyta</taxon>
        <taxon>Tracheophyta</taxon>
        <taxon>Spermatophyta</taxon>
        <taxon>Magnoliopsida</taxon>
        <taxon>eudicotyledons</taxon>
        <taxon>Gunneridae</taxon>
        <taxon>Pentapetalae</taxon>
        <taxon>rosids</taxon>
        <taxon>malvids</taxon>
        <taxon>Malvales</taxon>
        <taxon>Malvaceae</taxon>
        <taxon>Malvoideae</taxon>
        <taxon>Gossypium</taxon>
    </lineage>
</organism>
<evidence type="ECO:0000313" key="2">
    <source>
        <dbReference type="Proteomes" id="UP000828251"/>
    </source>
</evidence>
<evidence type="ECO:0000313" key="1">
    <source>
        <dbReference type="EMBL" id="KAH1130393.1"/>
    </source>
</evidence>
<protein>
    <submittedName>
        <fullName evidence="1">Uncharacterized protein</fullName>
    </submittedName>
</protein>
<comment type="caution">
    <text evidence="1">The sequence shown here is derived from an EMBL/GenBank/DDBJ whole genome shotgun (WGS) entry which is preliminary data.</text>
</comment>
<dbReference type="EMBL" id="JAIQCV010000001">
    <property type="protein sequence ID" value="KAH1130393.1"/>
    <property type="molecule type" value="Genomic_DNA"/>
</dbReference>
<accession>A0A9D3WKY7</accession>
<keyword evidence="2" id="KW-1185">Reference proteome</keyword>
<gene>
    <name evidence="1" type="ORF">J1N35_001771</name>
</gene>
<dbReference type="AlphaFoldDB" id="A0A9D3WKY7"/>
<name>A0A9D3WKY7_9ROSI</name>
<sequence length="69" mass="7579">MSCPREKIGPTIIGNKQTTFSSIITTSVFITTLIDPKHCHTIERCQVSPHSTNVSLRIAGKTTQLKHSS</sequence>
<dbReference type="Proteomes" id="UP000828251">
    <property type="component" value="Unassembled WGS sequence"/>
</dbReference>
<proteinExistence type="predicted"/>
<reference evidence="1 2" key="1">
    <citation type="journal article" date="2021" name="Plant Biotechnol. J.">
        <title>Multi-omics assisted identification of the key and species-specific regulatory components of drought-tolerant mechanisms in Gossypium stocksii.</title>
        <authorList>
            <person name="Yu D."/>
            <person name="Ke L."/>
            <person name="Zhang D."/>
            <person name="Wu Y."/>
            <person name="Sun Y."/>
            <person name="Mei J."/>
            <person name="Sun J."/>
            <person name="Sun Y."/>
        </authorList>
    </citation>
    <scope>NUCLEOTIDE SEQUENCE [LARGE SCALE GENOMIC DNA]</scope>
    <source>
        <strain evidence="2">cv. E1</strain>
        <tissue evidence="1">Leaf</tissue>
    </source>
</reference>